<dbReference type="SUPFAM" id="SSF46565">
    <property type="entry name" value="Chaperone J-domain"/>
    <property type="match status" value="1"/>
</dbReference>
<protein>
    <recommendedName>
        <fullName evidence="3">J domain-containing protein</fullName>
    </recommendedName>
</protein>
<keyword evidence="2" id="KW-0472">Membrane</keyword>
<evidence type="ECO:0000313" key="4">
    <source>
        <dbReference type="EMBL" id="OEL16588.1"/>
    </source>
</evidence>
<keyword evidence="5" id="KW-1185">Reference proteome</keyword>
<dbReference type="SMART" id="SM00271">
    <property type="entry name" value="DnaJ"/>
    <property type="match status" value="1"/>
</dbReference>
<keyword evidence="2" id="KW-0812">Transmembrane</keyword>
<dbReference type="GO" id="GO:0005783">
    <property type="term" value="C:endoplasmic reticulum"/>
    <property type="evidence" value="ECO:0007669"/>
    <property type="project" value="UniProtKB-ARBA"/>
</dbReference>
<dbReference type="Gene3D" id="1.10.287.110">
    <property type="entry name" value="DnaJ domain"/>
    <property type="match status" value="1"/>
</dbReference>
<proteinExistence type="predicted"/>
<organism evidence="4 5">
    <name type="scientific">Dichanthelium oligosanthes</name>
    <dbReference type="NCBI Taxonomy" id="888268"/>
    <lineage>
        <taxon>Eukaryota</taxon>
        <taxon>Viridiplantae</taxon>
        <taxon>Streptophyta</taxon>
        <taxon>Embryophyta</taxon>
        <taxon>Tracheophyta</taxon>
        <taxon>Spermatophyta</taxon>
        <taxon>Magnoliopsida</taxon>
        <taxon>Liliopsida</taxon>
        <taxon>Poales</taxon>
        <taxon>Poaceae</taxon>
        <taxon>PACMAD clade</taxon>
        <taxon>Panicoideae</taxon>
        <taxon>Panicodae</taxon>
        <taxon>Paniceae</taxon>
        <taxon>Dichantheliinae</taxon>
        <taxon>Dichanthelium</taxon>
    </lineage>
</organism>
<dbReference type="PRINTS" id="PR00625">
    <property type="entry name" value="JDOMAIN"/>
</dbReference>
<reference evidence="4 5" key="1">
    <citation type="submission" date="2016-09" db="EMBL/GenBank/DDBJ databases">
        <title>The draft genome of Dichanthelium oligosanthes: A C3 panicoid grass species.</title>
        <authorList>
            <person name="Studer A.J."/>
            <person name="Schnable J.C."/>
            <person name="Brutnell T.P."/>
        </authorList>
    </citation>
    <scope>NUCLEOTIDE SEQUENCE [LARGE SCALE GENOMIC DNA]</scope>
    <source>
        <strain evidence="5">cv. Kellogg 1175</strain>
        <tissue evidence="4">Leaf</tissue>
    </source>
</reference>
<accession>A0A1E5UUU7</accession>
<feature type="transmembrane region" description="Helical" evidence="2">
    <location>
        <begin position="31"/>
        <end position="52"/>
    </location>
</feature>
<dbReference type="InterPro" id="IPR001623">
    <property type="entry name" value="DnaJ_domain"/>
</dbReference>
<name>A0A1E5UUU7_9POAL</name>
<evidence type="ECO:0000259" key="3">
    <source>
        <dbReference type="PROSITE" id="PS50076"/>
    </source>
</evidence>
<comment type="caution">
    <text evidence="4">The sequence shown here is derived from an EMBL/GenBank/DDBJ whole genome shotgun (WGS) entry which is preliminary data.</text>
</comment>
<dbReference type="PANTHER" id="PTHR45000:SF6">
    <property type="entry name" value="OS07G0124800 PROTEIN"/>
    <property type="match status" value="1"/>
</dbReference>
<evidence type="ECO:0000256" key="1">
    <source>
        <dbReference type="SAM" id="MobiDB-lite"/>
    </source>
</evidence>
<dbReference type="InterPro" id="IPR036869">
    <property type="entry name" value="J_dom_sf"/>
</dbReference>
<dbReference type="PROSITE" id="PS50076">
    <property type="entry name" value="DNAJ_2"/>
    <property type="match status" value="1"/>
</dbReference>
<feature type="domain" description="J" evidence="3">
    <location>
        <begin position="219"/>
        <end position="296"/>
    </location>
</feature>
<evidence type="ECO:0000313" key="5">
    <source>
        <dbReference type="Proteomes" id="UP000095767"/>
    </source>
</evidence>
<sequence length="300" mass="35298">MATRREGEHQASPWRPGAPAEEGGSGTFPSAIILVGLIGATATTAAVSLLALPVPRLSLLVDPSPRIRGYISRAAAAAVRPPESRSTLKFLGLVRQLQRTFRWFYTQIRRSEPYVYWEDIPRTQRPNRCGEAWERYYQRMRERSEDQRERVEHIRRMQDAFKKERSKCRDYRTWESHNPNYYQHSQRDDWYWDAEAFYANQRTNFRSMPRETMSYTMSRHYSILGLDGYVLKPVHVNEHSVYLSRSEPFSDAEIKNAFRRKAMEYHPDQNQNNKEAAEAKFKEVMDSYEAIKLERRNGSC</sequence>
<dbReference type="EMBL" id="LWDX02062604">
    <property type="protein sequence ID" value="OEL16588.1"/>
    <property type="molecule type" value="Genomic_DNA"/>
</dbReference>
<dbReference type="Pfam" id="PF00226">
    <property type="entry name" value="DnaJ"/>
    <property type="match status" value="1"/>
</dbReference>
<evidence type="ECO:0000256" key="2">
    <source>
        <dbReference type="SAM" id="Phobius"/>
    </source>
</evidence>
<feature type="region of interest" description="Disordered" evidence="1">
    <location>
        <begin position="1"/>
        <end position="23"/>
    </location>
</feature>
<dbReference type="AlphaFoldDB" id="A0A1E5UUU7"/>
<keyword evidence="2" id="KW-1133">Transmembrane helix</keyword>
<dbReference type="CDD" id="cd06257">
    <property type="entry name" value="DnaJ"/>
    <property type="match status" value="1"/>
</dbReference>
<dbReference type="PANTHER" id="PTHR45000">
    <property type="entry name" value="CHAPERONE DNAJ-DOMAIN SUPERFAMILY PROTEIN"/>
    <property type="match status" value="1"/>
</dbReference>
<dbReference type="OrthoDB" id="10250354at2759"/>
<gene>
    <name evidence="4" type="ORF">BAE44_0022391</name>
</gene>
<dbReference type="Proteomes" id="UP000095767">
    <property type="component" value="Unassembled WGS sequence"/>
</dbReference>